<evidence type="ECO:0000256" key="1">
    <source>
        <dbReference type="ARBA" id="ARBA00004571"/>
    </source>
</evidence>
<feature type="chain" id="PRO_5022829181" evidence="8">
    <location>
        <begin position="25"/>
        <end position="435"/>
    </location>
</feature>
<keyword evidence="10" id="KW-1185">Reference proteome</keyword>
<dbReference type="GO" id="GO:0015483">
    <property type="term" value="F:long-chain fatty acid transporting porin activity"/>
    <property type="evidence" value="ECO:0007669"/>
    <property type="project" value="TreeGrafter"/>
</dbReference>
<dbReference type="Gene3D" id="2.40.160.60">
    <property type="entry name" value="Outer membrane protein transport protein (OMPP1/FadL/TodX)"/>
    <property type="match status" value="1"/>
</dbReference>
<evidence type="ECO:0000256" key="3">
    <source>
        <dbReference type="ARBA" id="ARBA00022452"/>
    </source>
</evidence>
<dbReference type="PANTHER" id="PTHR35093:SF3">
    <property type="entry name" value="LONG-CHAIN FATTY ACID TRANSPORT PROTEIN"/>
    <property type="match status" value="1"/>
</dbReference>
<sequence>MKKGTALRVIPAAILALTSGYASASGFQLLEQNASGLGNAYAGSAANAENASVQFYNPAAMSVLGEGASVSVGFNAITPSYKFSNEGSKGLGGQSAQGSNGGDAGDTGYVPNAYLAYGITKDISVGLGLGAPFGLKSEYNPDWVGSAQSIKFDVKTININPSISWKVNDTVSLGAGVSYQKLDVEYVRRIVPQNNIPFGTPPTSYLGTQFVTLKADDWAWGWNVGALFTLAPSTKVGVSYRSQVKHEVEGNLSSGFSAANGNAKVSVNLPDTFILSVTQALSDRWEMLGDVSLTRWSTIKKLDVLSNSQAARANGGVAQILHTEFQDAWRVALGANYKVNDAWKLKLGIAYDQTPVKNASTRLASLPDNDRTWFSIGAQWKPAKDQAVDVGFAYLLVPDAKINNNQTAATENRGNVVGTYKDSAYILGAQYSIKF</sequence>
<name>A0A5C1EBZ9_9RHOO</name>
<protein>
    <submittedName>
        <fullName evidence="9">Long-chain-fatty acid transport protein</fullName>
    </submittedName>
</protein>
<evidence type="ECO:0000256" key="8">
    <source>
        <dbReference type="SAM" id="SignalP"/>
    </source>
</evidence>
<accession>A0A5C1EBZ9</accession>
<keyword evidence="6" id="KW-0472">Membrane</keyword>
<evidence type="ECO:0000256" key="5">
    <source>
        <dbReference type="ARBA" id="ARBA00022729"/>
    </source>
</evidence>
<dbReference type="RefSeq" id="WP_149426093.1">
    <property type="nucleotide sequence ID" value="NZ_CP022579.1"/>
</dbReference>
<dbReference type="Proteomes" id="UP000323671">
    <property type="component" value="Chromosome"/>
</dbReference>
<dbReference type="AlphaFoldDB" id="A0A5C1EBZ9"/>
<keyword evidence="3" id="KW-1134">Transmembrane beta strand</keyword>
<keyword evidence="5 8" id="KW-0732">Signal</keyword>
<evidence type="ECO:0000256" key="4">
    <source>
        <dbReference type="ARBA" id="ARBA00022692"/>
    </source>
</evidence>
<gene>
    <name evidence="9" type="primary">fadL</name>
    <name evidence="9" type="ORF">OTERR_26530</name>
</gene>
<organism evidence="9 10">
    <name type="scientific">Oryzomicrobium terrae</name>
    <dbReference type="NCBI Taxonomy" id="1735038"/>
    <lineage>
        <taxon>Bacteria</taxon>
        <taxon>Pseudomonadati</taxon>
        <taxon>Pseudomonadota</taxon>
        <taxon>Betaproteobacteria</taxon>
        <taxon>Rhodocyclales</taxon>
        <taxon>Rhodocyclaceae</taxon>
        <taxon>Oryzomicrobium</taxon>
    </lineage>
</organism>
<proteinExistence type="inferred from homology"/>
<comment type="subcellular location">
    <subcellularLocation>
        <location evidence="1">Cell outer membrane</location>
        <topology evidence="1">Multi-pass membrane protein</topology>
    </subcellularLocation>
</comment>
<dbReference type="KEGG" id="otr:OTERR_26530"/>
<evidence type="ECO:0000256" key="7">
    <source>
        <dbReference type="ARBA" id="ARBA00023237"/>
    </source>
</evidence>
<dbReference type="EMBL" id="CP022579">
    <property type="protein sequence ID" value="QEL66129.1"/>
    <property type="molecule type" value="Genomic_DNA"/>
</dbReference>
<evidence type="ECO:0000313" key="10">
    <source>
        <dbReference type="Proteomes" id="UP000323671"/>
    </source>
</evidence>
<dbReference type="GO" id="GO:0009279">
    <property type="term" value="C:cell outer membrane"/>
    <property type="evidence" value="ECO:0007669"/>
    <property type="project" value="UniProtKB-SubCell"/>
</dbReference>
<feature type="signal peptide" evidence="8">
    <location>
        <begin position="1"/>
        <end position="24"/>
    </location>
</feature>
<reference evidence="9 10" key="1">
    <citation type="submission" date="2017-07" db="EMBL/GenBank/DDBJ databases">
        <title>Complete genome sequence of Oryzomicrobium terrae TPP412.</title>
        <authorList>
            <person name="Chiu L.-W."/>
            <person name="Lo K.-J."/>
            <person name="Tsai Y.-M."/>
            <person name="Lin S.-S."/>
            <person name="Kuo C.-H."/>
            <person name="Liu C.-T."/>
        </authorList>
    </citation>
    <scope>NUCLEOTIDE SEQUENCE [LARGE SCALE GENOMIC DNA]</scope>
    <source>
        <strain evidence="9 10">TPP412</strain>
    </source>
</reference>
<evidence type="ECO:0000256" key="6">
    <source>
        <dbReference type="ARBA" id="ARBA00023136"/>
    </source>
</evidence>
<keyword evidence="4" id="KW-0812">Transmembrane</keyword>
<dbReference type="SUPFAM" id="SSF56935">
    <property type="entry name" value="Porins"/>
    <property type="match status" value="1"/>
</dbReference>
<evidence type="ECO:0000256" key="2">
    <source>
        <dbReference type="ARBA" id="ARBA00008163"/>
    </source>
</evidence>
<comment type="similarity">
    <text evidence="2">Belongs to the OmpP1/FadL family.</text>
</comment>
<dbReference type="InterPro" id="IPR005017">
    <property type="entry name" value="OMPP1/FadL/TodX"/>
</dbReference>
<keyword evidence="7" id="KW-0998">Cell outer membrane</keyword>
<dbReference type="PANTHER" id="PTHR35093">
    <property type="entry name" value="OUTER MEMBRANE PROTEIN NMB0088-RELATED"/>
    <property type="match status" value="1"/>
</dbReference>
<evidence type="ECO:0000313" key="9">
    <source>
        <dbReference type="EMBL" id="QEL66129.1"/>
    </source>
</evidence>
<dbReference type="Pfam" id="PF03349">
    <property type="entry name" value="Toluene_X"/>
    <property type="match status" value="1"/>
</dbReference>